<dbReference type="InterPro" id="IPR035985">
    <property type="entry name" value="Ubiquitin-activating_enz"/>
</dbReference>
<dbReference type="OrthoDB" id="10261062at2759"/>
<dbReference type="GO" id="GO:0004792">
    <property type="term" value="F:thiosulfate-cyanide sulfurtransferase activity"/>
    <property type="evidence" value="ECO:0007669"/>
    <property type="project" value="TreeGrafter"/>
</dbReference>
<dbReference type="InterPro" id="IPR001763">
    <property type="entry name" value="Rhodanese-like_dom"/>
</dbReference>
<feature type="compositionally biased region" description="Low complexity" evidence="4">
    <location>
        <begin position="84"/>
        <end position="97"/>
    </location>
</feature>
<dbReference type="Gene3D" id="3.40.50.720">
    <property type="entry name" value="NAD(P)-binding Rossmann-like Domain"/>
    <property type="match status" value="1"/>
</dbReference>
<dbReference type="PANTHER" id="PTHR10953">
    <property type="entry name" value="UBIQUITIN-ACTIVATING ENZYME E1"/>
    <property type="match status" value="1"/>
</dbReference>
<gene>
    <name evidence="7" type="ORF">SEMRO_1881_G303260.1</name>
</gene>
<proteinExistence type="predicted"/>
<dbReference type="GO" id="GO:0005737">
    <property type="term" value="C:cytoplasm"/>
    <property type="evidence" value="ECO:0007669"/>
    <property type="project" value="TreeGrafter"/>
</dbReference>
<dbReference type="InterPro" id="IPR045886">
    <property type="entry name" value="ThiF/MoeB/HesA"/>
</dbReference>
<protein>
    <submittedName>
        <fullName evidence="7">And sulfurtransferase</fullName>
    </submittedName>
</protein>
<dbReference type="GO" id="GO:0016779">
    <property type="term" value="F:nucleotidyltransferase activity"/>
    <property type="evidence" value="ECO:0007669"/>
    <property type="project" value="TreeGrafter"/>
</dbReference>
<dbReference type="GO" id="GO:0005524">
    <property type="term" value="F:ATP binding"/>
    <property type="evidence" value="ECO:0007669"/>
    <property type="project" value="UniProtKB-KW"/>
</dbReference>
<evidence type="ECO:0000259" key="6">
    <source>
        <dbReference type="PROSITE" id="PS50206"/>
    </source>
</evidence>
<sequence>MATADDDGRGVKTEQETRVQELELEIARLSEENAALKRSSSQTQNGDNHKKKRPRGEELPVAKGTSNGSNGGSSCYQKWTPADTNSTTTTTTNGNQTHKSSLTPNQIERYSRQLLLQEGFGVEGQRKLLASSVLVVGAGGIGSTVLLYLAASGIGRISVLDFDAVERSNLHRQIIHKEQNVGMNKAVSACQAIQNLNPSITCRPLTIMLTHDNALEIIQDHDAIVDASDNPKTRYLVNDACVLAGKPLISGSAIGTEGQLSVYNWKNGPCYRCLYPKPSITAGAKSCSDNGVLGPVPGLIGVLQSLEVLKVLTDTGNSMNERMLMYDSLQCSFMTLKKPKKQSTACPVCSGENATIKSMADSAQDLQAARGPASCDMYTPAPLEPEYQISCTDYHDLQQQRQQQQQHVLLDVRVKEQYDLCALNDRAINIPLASLEENMERVAKLSEGWTKPVYCYCRRGVLSVEATKLLNDYVTKQNDPSNKPTIKNIKGGLEAWRKQVDKSFPNY</sequence>
<keyword evidence="1" id="KW-0808">Transferase</keyword>
<dbReference type="Pfam" id="PF00899">
    <property type="entry name" value="ThiF"/>
    <property type="match status" value="1"/>
</dbReference>
<evidence type="ECO:0000256" key="5">
    <source>
        <dbReference type="SAM" id="Phobius"/>
    </source>
</evidence>
<dbReference type="EMBL" id="CAICTM010001879">
    <property type="protein sequence ID" value="CAB9526745.1"/>
    <property type="molecule type" value="Genomic_DNA"/>
</dbReference>
<evidence type="ECO:0000256" key="1">
    <source>
        <dbReference type="ARBA" id="ARBA00022679"/>
    </source>
</evidence>
<feature type="transmembrane region" description="Helical" evidence="5">
    <location>
        <begin position="128"/>
        <end position="151"/>
    </location>
</feature>
<keyword evidence="5" id="KW-1133">Transmembrane helix</keyword>
<evidence type="ECO:0000313" key="8">
    <source>
        <dbReference type="Proteomes" id="UP001153069"/>
    </source>
</evidence>
<dbReference type="SUPFAM" id="SSF69572">
    <property type="entry name" value="Activating enzymes of the ubiquitin-like proteins"/>
    <property type="match status" value="1"/>
</dbReference>
<reference evidence="7" key="1">
    <citation type="submission" date="2020-06" db="EMBL/GenBank/DDBJ databases">
        <authorList>
            <consortium name="Plant Systems Biology data submission"/>
        </authorList>
    </citation>
    <scope>NUCLEOTIDE SEQUENCE</scope>
    <source>
        <strain evidence="7">D6</strain>
    </source>
</reference>
<keyword evidence="3" id="KW-0067">ATP-binding</keyword>
<evidence type="ECO:0000256" key="4">
    <source>
        <dbReference type="SAM" id="MobiDB-lite"/>
    </source>
</evidence>
<name>A0A9N8EXV6_9STRA</name>
<feature type="compositionally biased region" description="Basic and acidic residues" evidence="4">
    <location>
        <begin position="1"/>
        <end position="35"/>
    </location>
</feature>
<feature type="domain" description="Rhodanese" evidence="6">
    <location>
        <begin position="403"/>
        <end position="505"/>
    </location>
</feature>
<dbReference type="Pfam" id="PF00581">
    <property type="entry name" value="Rhodanese"/>
    <property type="match status" value="1"/>
</dbReference>
<dbReference type="PANTHER" id="PTHR10953:SF102">
    <property type="entry name" value="ADENYLYLTRANSFERASE AND SULFURTRANSFERASE MOCS3"/>
    <property type="match status" value="1"/>
</dbReference>
<keyword evidence="2" id="KW-0547">Nucleotide-binding</keyword>
<organism evidence="7 8">
    <name type="scientific">Seminavis robusta</name>
    <dbReference type="NCBI Taxonomy" id="568900"/>
    <lineage>
        <taxon>Eukaryota</taxon>
        <taxon>Sar</taxon>
        <taxon>Stramenopiles</taxon>
        <taxon>Ochrophyta</taxon>
        <taxon>Bacillariophyta</taxon>
        <taxon>Bacillariophyceae</taxon>
        <taxon>Bacillariophycidae</taxon>
        <taxon>Naviculales</taxon>
        <taxon>Naviculaceae</taxon>
        <taxon>Seminavis</taxon>
    </lineage>
</organism>
<dbReference type="GO" id="GO:0042292">
    <property type="term" value="F:URM1 activating enzyme activity"/>
    <property type="evidence" value="ECO:0007669"/>
    <property type="project" value="TreeGrafter"/>
</dbReference>
<keyword evidence="8" id="KW-1185">Reference proteome</keyword>
<dbReference type="CDD" id="cd00757">
    <property type="entry name" value="ThiF_MoeB_HesA_family"/>
    <property type="match status" value="1"/>
</dbReference>
<feature type="compositionally biased region" description="Low complexity" evidence="4">
    <location>
        <begin position="64"/>
        <end position="74"/>
    </location>
</feature>
<accession>A0A9N8EXV6</accession>
<dbReference type="FunFam" id="3.40.50.720:FF:000033">
    <property type="entry name" value="Adenylyltransferase and sulfurtransferase MOCS3"/>
    <property type="match status" value="1"/>
</dbReference>
<comment type="caution">
    <text evidence="7">The sequence shown here is derived from an EMBL/GenBank/DDBJ whole genome shotgun (WGS) entry which is preliminary data.</text>
</comment>
<dbReference type="InterPro" id="IPR036873">
    <property type="entry name" value="Rhodanese-like_dom_sf"/>
</dbReference>
<evidence type="ECO:0000256" key="3">
    <source>
        <dbReference type="ARBA" id="ARBA00022840"/>
    </source>
</evidence>
<dbReference type="AlphaFoldDB" id="A0A9N8EXV6"/>
<dbReference type="SMART" id="SM00450">
    <property type="entry name" value="RHOD"/>
    <property type="match status" value="1"/>
</dbReference>
<dbReference type="InterPro" id="IPR000594">
    <property type="entry name" value="ThiF_NAD_FAD-bd"/>
</dbReference>
<dbReference type="PROSITE" id="PS50206">
    <property type="entry name" value="RHODANESE_3"/>
    <property type="match status" value="1"/>
</dbReference>
<keyword evidence="5" id="KW-0472">Membrane</keyword>
<dbReference type="NCBIfam" id="NF004281">
    <property type="entry name" value="PRK05690.1"/>
    <property type="match status" value="1"/>
</dbReference>
<feature type="region of interest" description="Disordered" evidence="4">
    <location>
        <begin position="1"/>
        <end position="105"/>
    </location>
</feature>
<dbReference type="Gene3D" id="3.40.250.10">
    <property type="entry name" value="Rhodanese-like domain"/>
    <property type="match status" value="1"/>
</dbReference>
<keyword evidence="5" id="KW-0812">Transmembrane</keyword>
<dbReference type="Proteomes" id="UP001153069">
    <property type="component" value="Unassembled WGS sequence"/>
</dbReference>
<evidence type="ECO:0000256" key="2">
    <source>
        <dbReference type="ARBA" id="ARBA00022741"/>
    </source>
</evidence>
<evidence type="ECO:0000313" key="7">
    <source>
        <dbReference type="EMBL" id="CAB9526745.1"/>
    </source>
</evidence>